<accession>X1E2F2</accession>
<gene>
    <name evidence="1" type="ORF">S01H4_61881</name>
</gene>
<dbReference type="Gene3D" id="3.90.550.10">
    <property type="entry name" value="Spore Coat Polysaccharide Biosynthesis Protein SpsA, Chain A"/>
    <property type="match status" value="1"/>
</dbReference>
<name>X1E2F2_9ZZZZ</name>
<protein>
    <recommendedName>
        <fullName evidence="2">Glycosyltransferase 2-like domain-containing protein</fullName>
    </recommendedName>
</protein>
<dbReference type="InterPro" id="IPR029044">
    <property type="entry name" value="Nucleotide-diphossugar_trans"/>
</dbReference>
<evidence type="ECO:0000313" key="1">
    <source>
        <dbReference type="EMBL" id="GAH14580.1"/>
    </source>
</evidence>
<dbReference type="EMBL" id="BART01036794">
    <property type="protein sequence ID" value="GAH14580.1"/>
    <property type="molecule type" value="Genomic_DNA"/>
</dbReference>
<organism evidence="1">
    <name type="scientific">marine sediment metagenome</name>
    <dbReference type="NCBI Taxonomy" id="412755"/>
    <lineage>
        <taxon>unclassified sequences</taxon>
        <taxon>metagenomes</taxon>
        <taxon>ecological metagenomes</taxon>
    </lineage>
</organism>
<dbReference type="SUPFAM" id="SSF53448">
    <property type="entry name" value="Nucleotide-diphospho-sugar transferases"/>
    <property type="match status" value="1"/>
</dbReference>
<dbReference type="AlphaFoldDB" id="X1E2F2"/>
<evidence type="ECO:0008006" key="2">
    <source>
        <dbReference type="Google" id="ProtNLM"/>
    </source>
</evidence>
<comment type="caution">
    <text evidence="1">The sequence shown here is derived from an EMBL/GenBank/DDBJ whole genome shotgun (WGS) entry which is preliminary data.</text>
</comment>
<feature type="non-terminal residue" evidence="1">
    <location>
        <position position="138"/>
    </location>
</feature>
<proteinExistence type="predicted"/>
<sequence>MRNDAIHQAQALGCTHLFFFDADMTLHPKVITKMLENDYDICGALCHQRYPPHHPVMMGVKSGNFNGKLSELFFDIIQWNNDDECWQLDNSDIVKGKDGDIFEVDAIGMGVAMIKMNVFKNMKEPYFERLFKGKTENG</sequence>
<reference evidence="1" key="1">
    <citation type="journal article" date="2014" name="Front. Microbiol.">
        <title>High frequency of phylogenetically diverse reductive dehalogenase-homologous genes in deep subseafloor sedimentary metagenomes.</title>
        <authorList>
            <person name="Kawai M."/>
            <person name="Futagami T."/>
            <person name="Toyoda A."/>
            <person name="Takaki Y."/>
            <person name="Nishi S."/>
            <person name="Hori S."/>
            <person name="Arai W."/>
            <person name="Tsubouchi T."/>
            <person name="Morono Y."/>
            <person name="Uchiyama I."/>
            <person name="Ito T."/>
            <person name="Fujiyama A."/>
            <person name="Inagaki F."/>
            <person name="Takami H."/>
        </authorList>
    </citation>
    <scope>NUCLEOTIDE SEQUENCE</scope>
    <source>
        <strain evidence="1">Expedition CK06-06</strain>
    </source>
</reference>